<sequence>MEHPCIFLDRAELAGLVDKAKAPSSDWGKAYRQLLAAGKAARAQPALSVTFAGPAPASGDEHDYATEPPYGKKDGVANKSADRSDYMAAIKLGKSVRNLGLTYALTGKGEYADKAIELINAWCINPKTRMNPKFTNQQSKIELCITMPGMFYGSDLIWGYPRWDREHRAAYRQWVGTLVKAAMHWRRDNNFENWRLVLVSSGAIIAGNEKARKYAFARWKVLLDHQMNDDGSMKYELGRTNSLSYSLYAINAMVQTAEIARHFGVDLYRWRSPKGRHLALALDFHARYALDPKQWTREQMHPYKGLSAAFMLSDGSIMDLSMCPECAEAPDLYLLWEVVMGGWLAEPKTATDRPTVRDDYVMKQFERGTFILDLFYSEKWTEIAP</sequence>
<evidence type="ECO:0000256" key="2">
    <source>
        <dbReference type="ARBA" id="ARBA00023239"/>
    </source>
</evidence>
<dbReference type="Pfam" id="PF05426">
    <property type="entry name" value="Alginate_lyase"/>
    <property type="match status" value="1"/>
</dbReference>
<name>A0A0F9K6T7_9ZZZZ</name>
<comment type="caution">
    <text evidence="5">The sequence shown here is derived from an EMBL/GenBank/DDBJ whole genome shotgun (WGS) entry which is preliminary data.</text>
</comment>
<proteinExistence type="predicted"/>
<dbReference type="SUPFAM" id="SSF48230">
    <property type="entry name" value="Chondroitin AC/alginate lyase"/>
    <property type="match status" value="1"/>
</dbReference>
<keyword evidence="1" id="KW-0732">Signal</keyword>
<dbReference type="EMBL" id="LAZR01014366">
    <property type="protein sequence ID" value="KKM17803.1"/>
    <property type="molecule type" value="Genomic_DNA"/>
</dbReference>
<keyword evidence="2" id="KW-0456">Lyase</keyword>
<protein>
    <recommendedName>
        <fullName evidence="4">Alginate lyase domain-containing protein</fullName>
    </recommendedName>
</protein>
<evidence type="ECO:0000259" key="4">
    <source>
        <dbReference type="Pfam" id="PF05426"/>
    </source>
</evidence>
<feature type="domain" description="Alginate lyase" evidence="4">
    <location>
        <begin position="55"/>
        <end position="295"/>
    </location>
</feature>
<dbReference type="Gene3D" id="1.50.10.100">
    <property type="entry name" value="Chondroitin AC/alginate lyase"/>
    <property type="match status" value="1"/>
</dbReference>
<organism evidence="5">
    <name type="scientific">marine sediment metagenome</name>
    <dbReference type="NCBI Taxonomy" id="412755"/>
    <lineage>
        <taxon>unclassified sequences</taxon>
        <taxon>metagenomes</taxon>
        <taxon>ecological metagenomes</taxon>
    </lineage>
</organism>
<gene>
    <name evidence="5" type="ORF">LCGC14_1672090</name>
</gene>
<feature type="compositionally biased region" description="Basic and acidic residues" evidence="3">
    <location>
        <begin position="59"/>
        <end position="78"/>
    </location>
</feature>
<dbReference type="AlphaFoldDB" id="A0A0F9K6T7"/>
<evidence type="ECO:0000256" key="3">
    <source>
        <dbReference type="SAM" id="MobiDB-lite"/>
    </source>
</evidence>
<dbReference type="InterPro" id="IPR008929">
    <property type="entry name" value="Chondroitin_lyas"/>
</dbReference>
<dbReference type="GO" id="GO:0042597">
    <property type="term" value="C:periplasmic space"/>
    <property type="evidence" value="ECO:0007669"/>
    <property type="project" value="InterPro"/>
</dbReference>
<dbReference type="GO" id="GO:0016829">
    <property type="term" value="F:lyase activity"/>
    <property type="evidence" value="ECO:0007669"/>
    <property type="project" value="UniProtKB-KW"/>
</dbReference>
<dbReference type="InterPro" id="IPR008397">
    <property type="entry name" value="Alginate_lyase_dom"/>
</dbReference>
<evidence type="ECO:0000313" key="5">
    <source>
        <dbReference type="EMBL" id="KKM17803.1"/>
    </source>
</evidence>
<feature type="region of interest" description="Disordered" evidence="3">
    <location>
        <begin position="56"/>
        <end position="78"/>
    </location>
</feature>
<accession>A0A0F9K6T7</accession>
<reference evidence="5" key="1">
    <citation type="journal article" date="2015" name="Nature">
        <title>Complex archaea that bridge the gap between prokaryotes and eukaryotes.</title>
        <authorList>
            <person name="Spang A."/>
            <person name="Saw J.H."/>
            <person name="Jorgensen S.L."/>
            <person name="Zaremba-Niedzwiedzka K."/>
            <person name="Martijn J."/>
            <person name="Lind A.E."/>
            <person name="van Eijk R."/>
            <person name="Schleper C."/>
            <person name="Guy L."/>
            <person name="Ettema T.J."/>
        </authorList>
    </citation>
    <scope>NUCLEOTIDE SEQUENCE</scope>
</reference>
<evidence type="ECO:0000256" key="1">
    <source>
        <dbReference type="ARBA" id="ARBA00022729"/>
    </source>
</evidence>